<dbReference type="EMBL" id="BACD03000027">
    <property type="protein sequence ID" value="GAO49906.1"/>
    <property type="molecule type" value="Genomic_DNA"/>
</dbReference>
<evidence type="ECO:0000256" key="5">
    <source>
        <dbReference type="ARBA" id="ARBA00023125"/>
    </source>
</evidence>
<evidence type="ECO:0000313" key="10">
    <source>
        <dbReference type="EMBL" id="GAO49906.1"/>
    </source>
</evidence>
<dbReference type="GO" id="GO:0006261">
    <property type="term" value="P:DNA-templated DNA replication"/>
    <property type="evidence" value="ECO:0007669"/>
    <property type="project" value="InterPro"/>
</dbReference>
<dbReference type="OMA" id="TKHASES"/>
<accession>A0A0E9NJQ2</accession>
<organism evidence="10 11">
    <name type="scientific">Saitoella complicata (strain BCRC 22490 / CBS 7301 / JCM 7358 / NBRC 10748 / NRRL Y-17804)</name>
    <dbReference type="NCBI Taxonomy" id="698492"/>
    <lineage>
        <taxon>Eukaryota</taxon>
        <taxon>Fungi</taxon>
        <taxon>Dikarya</taxon>
        <taxon>Ascomycota</taxon>
        <taxon>Taphrinomycotina</taxon>
        <taxon>Taphrinomycotina incertae sedis</taxon>
        <taxon>Saitoella</taxon>
    </lineage>
</organism>
<dbReference type="PANTHER" id="PTHR12708:SF0">
    <property type="entry name" value="DNA POLYMERASE EPSILON SUBUNIT 2"/>
    <property type="match status" value="1"/>
</dbReference>
<feature type="domain" description="DNA polymerase alpha/delta/epsilon subunit B" evidence="9">
    <location>
        <begin position="374"/>
        <end position="607"/>
    </location>
</feature>
<feature type="region of interest" description="Disordered" evidence="8">
    <location>
        <begin position="1"/>
        <end position="41"/>
    </location>
</feature>
<reference evidence="10 11" key="1">
    <citation type="journal article" date="2011" name="J. Gen. Appl. Microbiol.">
        <title>Draft genome sequencing of the enigmatic yeast Saitoella complicata.</title>
        <authorList>
            <person name="Nishida H."/>
            <person name="Hamamoto M."/>
            <person name="Sugiyama J."/>
        </authorList>
    </citation>
    <scope>NUCLEOTIDE SEQUENCE [LARGE SCALE GENOMIC DNA]</scope>
    <source>
        <strain evidence="10 11">NRRL Y-17804</strain>
    </source>
</reference>
<keyword evidence="5" id="KW-0238">DNA-binding</keyword>
<dbReference type="PANTHER" id="PTHR12708">
    <property type="entry name" value="DNA POLYMERASE EPSILON SUBUNIT B"/>
    <property type="match status" value="1"/>
</dbReference>
<comment type="caution">
    <text evidence="10">The sequence shown here is derived from an EMBL/GenBank/DDBJ whole genome shotgun (WGS) entry which is preliminary data.</text>
</comment>
<evidence type="ECO:0000313" key="11">
    <source>
        <dbReference type="Proteomes" id="UP000033140"/>
    </source>
</evidence>
<evidence type="ECO:0000259" key="9">
    <source>
        <dbReference type="Pfam" id="PF04042"/>
    </source>
</evidence>
<dbReference type="GO" id="GO:0042276">
    <property type="term" value="P:error-prone translesion synthesis"/>
    <property type="evidence" value="ECO:0007669"/>
    <property type="project" value="TreeGrafter"/>
</dbReference>
<evidence type="ECO:0000256" key="6">
    <source>
        <dbReference type="ARBA" id="ARBA00023242"/>
    </source>
</evidence>
<keyword evidence="4" id="KW-0235">DNA replication</keyword>
<evidence type="ECO:0000256" key="1">
    <source>
        <dbReference type="ARBA" id="ARBA00004123"/>
    </source>
</evidence>
<dbReference type="STRING" id="698492.A0A0E9NJQ2"/>
<evidence type="ECO:0000256" key="3">
    <source>
        <dbReference type="ARBA" id="ARBA00016011"/>
    </source>
</evidence>
<dbReference type="AlphaFoldDB" id="A0A0E9NJQ2"/>
<sequence>MPPNSVASLFRSKNRPPSDDLTSSQDPFLTPTPASPLPLPVSIPPSALRPTAFRIFTKKHNLTLKSDALQCLADYLGSKLGSEWRVKGELVLDEIARAWKRTEGDALVNADGLKNVIKAVDVPHPARPVSLARDLTVQEDVSMEDSSSSQPNRLAAMVNSNAPTSTPAALQGDVDPNRYFAVVDAFKQPKYIYHAARRHYEASSTPPALIALASHLPQLWRERFDIIRQRLGRNEAFQAPTFSGGREKNSYYKITSIKNLLGRHGQEFMIYGMLTLGAEGRYWLEDGDDRVLLELSETIPGPGFFTPSMMVLVDGTYTNRGTFQPLSLGHPPIEKRAISMQNFGHVDFLGVGFEKEFESHMIRAEHRFPNLKWVFAGESPLDNPQTLKSLAALFTYYEERADTNGVPQAIVLTGSFTSQPFHNTGQSRSYKSLWDALARLLSDYPTLCVQTHFIFIPGPNDPWAGAASGGGASSLPRGKISEFFTGRVRRAVKSVTFATNPVRLSWFTQEVVVFRDDALARLRRNQVRFPAVLKTAASTEDDVTMAEAEDDQEEADTDFDACRNLIRTLLDQSHLSPLPLSTRPVAWDFDHTLRLYPMPTALVLVDCSAPTWEVTYEGCPTFNPGSVSVDGGSTRGVRRAQWVEWCPAVRKGIRREVEASFSLPISYDRSIKNERTLVTNKPITRDNKTKTVTKTKNKKRLLGNNQTLLKRRHSDNLLQTTISTPSTIDLGSSTKRRRPLLLLVILDRGLDRILRQHRAMQLDRRQTQLLRNLRVLDRGCLIEGQTSETGGNVGGGGDSGSAAESLEFHVGDLAGGVDTDLEFHDVSTSC</sequence>
<keyword evidence="6" id="KW-0539">Nucleus</keyword>
<protein>
    <recommendedName>
        <fullName evidence="3">DNA polymerase epsilon subunit B</fullName>
    </recommendedName>
    <alternativeName>
        <fullName evidence="7">DNA polymerase II subunit 2</fullName>
    </alternativeName>
</protein>
<comment type="subcellular location">
    <subcellularLocation>
        <location evidence="1">Nucleus</location>
    </subcellularLocation>
</comment>
<comment type="similarity">
    <text evidence="2">Belongs to the DNA polymerase epsilon subunit B family.</text>
</comment>
<dbReference type="GO" id="GO:0008622">
    <property type="term" value="C:epsilon DNA polymerase complex"/>
    <property type="evidence" value="ECO:0007669"/>
    <property type="project" value="InterPro"/>
</dbReference>
<proteinExistence type="inferred from homology"/>
<evidence type="ECO:0000256" key="4">
    <source>
        <dbReference type="ARBA" id="ARBA00022705"/>
    </source>
</evidence>
<reference evidence="10 11" key="2">
    <citation type="journal article" date="2014" name="J. Gen. Appl. Microbiol.">
        <title>The early diverging ascomycetous budding yeast Saitoella complicata has three histone deacetylases belonging to the Clr6, Hos2, and Rpd3 lineages.</title>
        <authorList>
            <person name="Nishida H."/>
            <person name="Matsumoto T."/>
            <person name="Kondo S."/>
            <person name="Hamamoto M."/>
            <person name="Yoshikawa H."/>
        </authorList>
    </citation>
    <scope>NUCLEOTIDE SEQUENCE [LARGE SCALE GENOMIC DNA]</scope>
    <source>
        <strain evidence="10 11">NRRL Y-17804</strain>
    </source>
</reference>
<evidence type="ECO:0000256" key="8">
    <source>
        <dbReference type="SAM" id="MobiDB-lite"/>
    </source>
</evidence>
<reference evidence="10 11" key="3">
    <citation type="journal article" date="2015" name="Genome Announc.">
        <title>Draft Genome Sequence of the Archiascomycetous Yeast Saitoella complicata.</title>
        <authorList>
            <person name="Yamauchi K."/>
            <person name="Kondo S."/>
            <person name="Hamamoto M."/>
            <person name="Takahashi Y."/>
            <person name="Ogura Y."/>
            <person name="Hayashi T."/>
            <person name="Nishida H."/>
        </authorList>
    </citation>
    <scope>NUCLEOTIDE SEQUENCE [LARGE SCALE GENOMIC DNA]</scope>
    <source>
        <strain evidence="10 11">NRRL Y-17804</strain>
    </source>
</reference>
<gene>
    <name evidence="10" type="ORF">G7K_4042-t1</name>
</gene>
<evidence type="ECO:0000256" key="7">
    <source>
        <dbReference type="ARBA" id="ARBA00032930"/>
    </source>
</evidence>
<name>A0A0E9NJQ2_SAICN</name>
<dbReference type="Proteomes" id="UP000033140">
    <property type="component" value="Unassembled WGS sequence"/>
</dbReference>
<evidence type="ECO:0000256" key="2">
    <source>
        <dbReference type="ARBA" id="ARBA00009560"/>
    </source>
</evidence>
<dbReference type="InterPro" id="IPR016266">
    <property type="entry name" value="POLE2"/>
</dbReference>
<dbReference type="GO" id="GO:0003677">
    <property type="term" value="F:DNA binding"/>
    <property type="evidence" value="ECO:0007669"/>
    <property type="project" value="UniProtKB-KW"/>
</dbReference>
<dbReference type="InterPro" id="IPR007185">
    <property type="entry name" value="DNA_pol_a/d/e_bsu"/>
</dbReference>
<dbReference type="Pfam" id="PF04042">
    <property type="entry name" value="DNA_pol_E_B"/>
    <property type="match status" value="1"/>
</dbReference>
<keyword evidence="11" id="KW-1185">Reference proteome</keyword>